<proteinExistence type="predicted"/>
<feature type="domain" description="Methyltransferase type 11" evidence="1">
    <location>
        <begin position="52"/>
        <end position="144"/>
    </location>
</feature>
<dbReference type="PANTHER" id="PTHR43861">
    <property type="entry name" value="TRANS-ACONITATE 2-METHYLTRANSFERASE-RELATED"/>
    <property type="match status" value="1"/>
</dbReference>
<dbReference type="Proteomes" id="UP001596494">
    <property type="component" value="Unassembled WGS sequence"/>
</dbReference>
<evidence type="ECO:0000313" key="2">
    <source>
        <dbReference type="EMBL" id="MFC7322110.1"/>
    </source>
</evidence>
<dbReference type="InterPro" id="IPR013216">
    <property type="entry name" value="Methyltransf_11"/>
</dbReference>
<dbReference type="EC" id="2.1.1.64" evidence="2"/>
<keyword evidence="3" id="KW-1185">Reference proteome</keyword>
<dbReference type="InterPro" id="IPR029063">
    <property type="entry name" value="SAM-dependent_MTases_sf"/>
</dbReference>
<dbReference type="RefSeq" id="WP_289216928.1">
    <property type="nucleotide sequence ID" value="NZ_JAPVRC010000010.1"/>
</dbReference>
<dbReference type="SUPFAM" id="SSF53335">
    <property type="entry name" value="S-adenosyl-L-methionine-dependent methyltransferases"/>
    <property type="match status" value="1"/>
</dbReference>
<reference evidence="3" key="1">
    <citation type="journal article" date="2019" name="Int. J. Syst. Evol. Microbiol.">
        <title>The Global Catalogue of Microorganisms (GCM) 10K type strain sequencing project: providing services to taxonomists for standard genome sequencing and annotation.</title>
        <authorList>
            <consortium name="The Broad Institute Genomics Platform"/>
            <consortium name="The Broad Institute Genome Sequencing Center for Infectious Disease"/>
            <person name="Wu L."/>
            <person name="Ma J."/>
        </authorList>
    </citation>
    <scope>NUCLEOTIDE SEQUENCE [LARGE SCALE GENOMIC DNA]</scope>
    <source>
        <strain evidence="3">CCUG 73951</strain>
    </source>
</reference>
<organism evidence="2 3">
    <name type="scientific">Halobacillus campisalis</name>
    <dbReference type="NCBI Taxonomy" id="435909"/>
    <lineage>
        <taxon>Bacteria</taxon>
        <taxon>Bacillati</taxon>
        <taxon>Bacillota</taxon>
        <taxon>Bacilli</taxon>
        <taxon>Bacillales</taxon>
        <taxon>Bacillaceae</taxon>
        <taxon>Halobacillus</taxon>
    </lineage>
</organism>
<sequence length="226" mass="26296">MTFNWHKEAEKQWDERAGFWNANSENMWDTGSRKTIIPFFKKHIKEGSTVADLGCGDGYGSFKLEKEGYHVTGLDISEDMIRRAKSRLEHERLQFVQGDLVHLPFEEERFDAIMAINCLEWVEVPYEGLQEMKRILKPGGKLCIGVLGPTAKPRMNSYRRVYGEEVICNTMMPWELEEMALETGWHLEGGYGVFKREVEGKDVSFLPKDLLQALTFMWVFIFEKDK</sequence>
<gene>
    <name evidence="2" type="ORF">ACFQMN_14640</name>
</gene>
<dbReference type="GO" id="GO:0032259">
    <property type="term" value="P:methylation"/>
    <property type="evidence" value="ECO:0007669"/>
    <property type="project" value="UniProtKB-KW"/>
</dbReference>
<dbReference type="PANTHER" id="PTHR43861:SF1">
    <property type="entry name" value="TRANS-ACONITATE 2-METHYLTRANSFERASE"/>
    <property type="match status" value="1"/>
</dbReference>
<accession>A0ABW2K5I9</accession>
<evidence type="ECO:0000259" key="1">
    <source>
        <dbReference type="Pfam" id="PF08241"/>
    </source>
</evidence>
<dbReference type="GO" id="GO:0102208">
    <property type="term" value="F:2-polyprenyl-6-hydroxyphenol methylase activity"/>
    <property type="evidence" value="ECO:0007669"/>
    <property type="project" value="UniProtKB-EC"/>
</dbReference>
<dbReference type="EC" id="2.1.1.222" evidence="2"/>
<evidence type="ECO:0000313" key="3">
    <source>
        <dbReference type="Proteomes" id="UP001596494"/>
    </source>
</evidence>
<keyword evidence="2" id="KW-0489">Methyltransferase</keyword>
<protein>
    <submittedName>
        <fullName evidence="2">Class I SAM-dependent methyltransferase</fullName>
        <ecNumber evidence="2">2.1.1.222</ecNumber>
        <ecNumber evidence="2">2.1.1.64</ecNumber>
    </submittedName>
</protein>
<dbReference type="GO" id="GO:0061542">
    <property type="term" value="F:3-demethylubiquinol 3-O-methyltransferase activity"/>
    <property type="evidence" value="ECO:0007669"/>
    <property type="project" value="UniProtKB-EC"/>
</dbReference>
<dbReference type="Gene3D" id="3.40.50.150">
    <property type="entry name" value="Vaccinia Virus protein VP39"/>
    <property type="match status" value="1"/>
</dbReference>
<keyword evidence="2" id="KW-0808">Transferase</keyword>
<dbReference type="CDD" id="cd02440">
    <property type="entry name" value="AdoMet_MTases"/>
    <property type="match status" value="1"/>
</dbReference>
<dbReference type="EMBL" id="JBHTBY010000012">
    <property type="protein sequence ID" value="MFC7322110.1"/>
    <property type="molecule type" value="Genomic_DNA"/>
</dbReference>
<name>A0ABW2K5I9_9BACI</name>
<comment type="caution">
    <text evidence="2">The sequence shown here is derived from an EMBL/GenBank/DDBJ whole genome shotgun (WGS) entry which is preliminary data.</text>
</comment>
<dbReference type="Pfam" id="PF08241">
    <property type="entry name" value="Methyltransf_11"/>
    <property type="match status" value="1"/>
</dbReference>